<gene>
    <name evidence="2" type="ORF">DWV00_27775</name>
</gene>
<dbReference type="Proteomes" id="UP000256838">
    <property type="component" value="Unassembled WGS sequence"/>
</dbReference>
<comment type="caution">
    <text evidence="2">The sequence shown here is derived from an EMBL/GenBank/DDBJ whole genome shotgun (WGS) entry which is preliminary data.</text>
</comment>
<reference evidence="2 3" key="1">
    <citation type="submission" date="2018-08" db="EMBL/GenBank/DDBJ databases">
        <title>Paraburkholderia sp. DHOM06 isolated from forest soil.</title>
        <authorList>
            <person name="Gao Z.-H."/>
            <person name="Qiu L.-H."/>
        </authorList>
    </citation>
    <scope>NUCLEOTIDE SEQUENCE [LARGE SCALE GENOMIC DNA]</scope>
    <source>
        <strain evidence="2 3">DHOM06</strain>
    </source>
</reference>
<sequence>MDIRIDNADIVAILALALLIALLLAMRFRPKTWLAIVVEALLANAAAFAAVLAVEALLA</sequence>
<dbReference type="RefSeq" id="WP_115536819.1">
    <property type="nucleotide sequence ID" value="NZ_QRGA01000018.1"/>
</dbReference>
<name>A0A3D8JTI0_9BURK</name>
<feature type="transmembrane region" description="Helical" evidence="1">
    <location>
        <begin position="7"/>
        <end position="26"/>
    </location>
</feature>
<feature type="transmembrane region" description="Helical" evidence="1">
    <location>
        <begin position="32"/>
        <end position="58"/>
    </location>
</feature>
<keyword evidence="1" id="KW-1133">Transmembrane helix</keyword>
<proteinExistence type="predicted"/>
<keyword evidence="1" id="KW-0472">Membrane</keyword>
<keyword evidence="3" id="KW-1185">Reference proteome</keyword>
<accession>A0A3D8JTI0</accession>
<protein>
    <submittedName>
        <fullName evidence="2">Uncharacterized protein</fullName>
    </submittedName>
</protein>
<organism evidence="2 3">
    <name type="scientific">Trinickia dinghuensis</name>
    <dbReference type="NCBI Taxonomy" id="2291023"/>
    <lineage>
        <taxon>Bacteria</taxon>
        <taxon>Pseudomonadati</taxon>
        <taxon>Pseudomonadota</taxon>
        <taxon>Betaproteobacteria</taxon>
        <taxon>Burkholderiales</taxon>
        <taxon>Burkholderiaceae</taxon>
        <taxon>Trinickia</taxon>
    </lineage>
</organism>
<dbReference type="EMBL" id="QRGA01000018">
    <property type="protein sequence ID" value="RDU95711.1"/>
    <property type="molecule type" value="Genomic_DNA"/>
</dbReference>
<evidence type="ECO:0000313" key="3">
    <source>
        <dbReference type="Proteomes" id="UP000256838"/>
    </source>
</evidence>
<evidence type="ECO:0000313" key="2">
    <source>
        <dbReference type="EMBL" id="RDU95711.1"/>
    </source>
</evidence>
<keyword evidence="1" id="KW-0812">Transmembrane</keyword>
<evidence type="ECO:0000256" key="1">
    <source>
        <dbReference type="SAM" id="Phobius"/>
    </source>
</evidence>
<dbReference type="AlphaFoldDB" id="A0A3D8JTI0"/>